<gene>
    <name evidence="2" type="ORF">RCO7_08327</name>
</gene>
<protein>
    <submittedName>
        <fullName evidence="2">Uncharacterized protein</fullName>
    </submittedName>
</protein>
<dbReference type="Proteomes" id="UP000178129">
    <property type="component" value="Unassembled WGS sequence"/>
</dbReference>
<keyword evidence="1" id="KW-0732">Signal</keyword>
<evidence type="ECO:0000313" key="2">
    <source>
        <dbReference type="EMBL" id="CZT00312.1"/>
    </source>
</evidence>
<evidence type="ECO:0000256" key="1">
    <source>
        <dbReference type="SAM" id="SignalP"/>
    </source>
</evidence>
<keyword evidence="3" id="KW-1185">Reference proteome</keyword>
<proteinExistence type="predicted"/>
<accession>A0A1E1KQL5</accession>
<sequence length="113" mass="12121">MASTLSVLLLLLLTIPAESKVGELCHDNSGNYGTCQAALWCRSHSGKTSTTGSLSGLCPNDTAQKTECCFKPECAPQHGGWFCDYQGGRENCRDGAWGGKLDCPGPARYRCCR</sequence>
<dbReference type="AlphaFoldDB" id="A0A1E1KQL5"/>
<feature type="chain" id="PRO_5009446232" evidence="1">
    <location>
        <begin position="20"/>
        <end position="113"/>
    </location>
</feature>
<reference evidence="3" key="1">
    <citation type="submission" date="2016-03" db="EMBL/GenBank/DDBJ databases">
        <authorList>
            <person name="Ploux O."/>
        </authorList>
    </citation>
    <scope>NUCLEOTIDE SEQUENCE [LARGE SCALE GENOMIC DNA]</scope>
    <source>
        <strain evidence="3">UK7</strain>
    </source>
</reference>
<dbReference type="EMBL" id="FJUW01000019">
    <property type="protein sequence ID" value="CZT00312.1"/>
    <property type="molecule type" value="Genomic_DNA"/>
</dbReference>
<feature type="signal peptide" evidence="1">
    <location>
        <begin position="1"/>
        <end position="19"/>
    </location>
</feature>
<organism evidence="2 3">
    <name type="scientific">Rhynchosporium graminicola</name>
    <dbReference type="NCBI Taxonomy" id="2792576"/>
    <lineage>
        <taxon>Eukaryota</taxon>
        <taxon>Fungi</taxon>
        <taxon>Dikarya</taxon>
        <taxon>Ascomycota</taxon>
        <taxon>Pezizomycotina</taxon>
        <taxon>Leotiomycetes</taxon>
        <taxon>Helotiales</taxon>
        <taxon>Ploettnerulaceae</taxon>
        <taxon>Rhynchosporium</taxon>
    </lineage>
</organism>
<name>A0A1E1KQL5_9HELO</name>
<comment type="caution">
    <text evidence="2">The sequence shown here is derived from an EMBL/GenBank/DDBJ whole genome shotgun (WGS) entry which is preliminary data.</text>
</comment>
<evidence type="ECO:0000313" key="3">
    <source>
        <dbReference type="Proteomes" id="UP000178129"/>
    </source>
</evidence>
<dbReference type="InParanoid" id="A0A1E1KQL5"/>